<evidence type="ECO:0000259" key="2">
    <source>
        <dbReference type="Pfam" id="PF23598"/>
    </source>
</evidence>
<dbReference type="InterPro" id="IPR055414">
    <property type="entry name" value="LRR_R13L4/SHOC2-like"/>
</dbReference>
<evidence type="ECO:0000256" key="1">
    <source>
        <dbReference type="ARBA" id="ARBA00022737"/>
    </source>
</evidence>
<reference evidence="3 4" key="1">
    <citation type="submission" date="2019-01" db="EMBL/GenBank/DDBJ databases">
        <title>Coherence of Microcystis species and biogeography revealed through population genomics.</title>
        <authorList>
            <person name="Perez-Carrascal O.M."/>
            <person name="Terrat Y."/>
            <person name="Giani A."/>
            <person name="Fortin N."/>
            <person name="Tromas N."/>
            <person name="Shapiro B.J."/>
        </authorList>
    </citation>
    <scope>NUCLEOTIDE SEQUENCE [LARGE SCALE GENOMIC DNA]</scope>
    <source>
        <strain evidence="3">Mn_MB_F_20050700_S1D</strain>
    </source>
</reference>
<comment type="caution">
    <text evidence="3">The sequence shown here is derived from an EMBL/GenBank/DDBJ whole genome shotgun (WGS) entry which is preliminary data.</text>
</comment>
<gene>
    <name evidence="3" type="ORF">EWV54_09045</name>
</gene>
<dbReference type="SUPFAM" id="SSF52058">
    <property type="entry name" value="L domain-like"/>
    <property type="match status" value="1"/>
</dbReference>
<dbReference type="Proteomes" id="UP000319191">
    <property type="component" value="Unassembled WGS sequence"/>
</dbReference>
<evidence type="ECO:0000313" key="3">
    <source>
        <dbReference type="EMBL" id="TRU89150.1"/>
    </source>
</evidence>
<proteinExistence type="predicted"/>
<sequence length="291" mass="34124">MNPNFRLRTNAKGELYLNVFDFWSSSVEDFIRENSIDYLYLSSGEWKNLLFLENIKNYIKKFRFYTHSDSENLEGLTSLSNLIFLSLEILSETPLDFSFFPQLQKCTLYWNKNFSNNLFNNTDLENLSITYWQHSDFYQFSKLENLKFLDIAQSKISNLEGISQLKELETLILYDLRNLVKAKEICNLTKLQDLRLGNCKKINNLEFISSLTSLKKLELYSMGKIESLDFLKKLNNLEFLNFEGSTVIENGNLTILTTLPKLKQVVFNNRKHYSHKSTEINAIIKQAMTNN</sequence>
<name>A0A552J085_9CHRO</name>
<evidence type="ECO:0000313" key="4">
    <source>
        <dbReference type="Proteomes" id="UP000319191"/>
    </source>
</evidence>
<keyword evidence="1" id="KW-0677">Repeat</keyword>
<dbReference type="Pfam" id="PF23598">
    <property type="entry name" value="LRR_14"/>
    <property type="match status" value="1"/>
</dbReference>
<feature type="domain" description="Disease resistance R13L4/SHOC-2-like LRR" evidence="2">
    <location>
        <begin position="131"/>
        <end position="271"/>
    </location>
</feature>
<dbReference type="Gene3D" id="3.80.10.10">
    <property type="entry name" value="Ribonuclease Inhibitor"/>
    <property type="match status" value="2"/>
</dbReference>
<protein>
    <recommendedName>
        <fullName evidence="2">Disease resistance R13L4/SHOC-2-like LRR domain-containing protein</fullName>
    </recommendedName>
</protein>
<dbReference type="PROSITE" id="PS51450">
    <property type="entry name" value="LRR"/>
    <property type="match status" value="1"/>
</dbReference>
<dbReference type="InterPro" id="IPR032675">
    <property type="entry name" value="LRR_dom_sf"/>
</dbReference>
<organism evidence="3 4">
    <name type="scientific">Microcystis novacekii Mn_MB_F_20050700_S1D</name>
    <dbReference type="NCBI Taxonomy" id="2486266"/>
    <lineage>
        <taxon>Bacteria</taxon>
        <taxon>Bacillati</taxon>
        <taxon>Cyanobacteriota</taxon>
        <taxon>Cyanophyceae</taxon>
        <taxon>Oscillatoriophycideae</taxon>
        <taxon>Chroococcales</taxon>
        <taxon>Microcystaceae</taxon>
        <taxon>Microcystis</taxon>
    </lineage>
</organism>
<dbReference type="EMBL" id="SFAV01000122">
    <property type="protein sequence ID" value="TRU89150.1"/>
    <property type="molecule type" value="Genomic_DNA"/>
</dbReference>
<accession>A0A552J085</accession>
<dbReference type="AlphaFoldDB" id="A0A552J085"/>
<dbReference type="InterPro" id="IPR001611">
    <property type="entry name" value="Leu-rich_rpt"/>
</dbReference>